<dbReference type="InterPro" id="IPR012902">
    <property type="entry name" value="N_methyl_site"/>
</dbReference>
<feature type="transmembrane region" description="Helical" evidence="1">
    <location>
        <begin position="23"/>
        <end position="51"/>
    </location>
</feature>
<evidence type="ECO:0000313" key="3">
    <source>
        <dbReference type="Proteomes" id="UP001218638"/>
    </source>
</evidence>
<keyword evidence="1" id="KW-0812">Transmembrane</keyword>
<gene>
    <name evidence="2" type="ORF">PXH66_01125</name>
</gene>
<protein>
    <submittedName>
        <fullName evidence="2">Type II secretion system protein</fullName>
    </submittedName>
</protein>
<reference evidence="2" key="1">
    <citation type="submission" date="2023-03" db="EMBL/GenBank/DDBJ databases">
        <title>Lomoglobus Profundus gen. nov., sp. nov., a novel member of the phylum Verrucomicrobia, isolated from deep-marine sediment of South China Sea.</title>
        <authorList>
            <person name="Ahmad T."/>
            <person name="Ishaq S.E."/>
            <person name="Wang F."/>
        </authorList>
    </citation>
    <scope>NUCLEOTIDE SEQUENCE</scope>
    <source>
        <strain evidence="2">LMO-M01</strain>
    </source>
</reference>
<dbReference type="KEGG" id="slom:PXH66_01125"/>
<dbReference type="AlphaFoldDB" id="A0AAF0CPM0"/>
<keyword evidence="3" id="KW-1185">Reference proteome</keyword>
<dbReference type="RefSeq" id="WP_330929398.1">
    <property type="nucleotide sequence ID" value="NZ_CP119075.1"/>
</dbReference>
<evidence type="ECO:0000256" key="1">
    <source>
        <dbReference type="SAM" id="Phobius"/>
    </source>
</evidence>
<dbReference type="EMBL" id="CP119075">
    <property type="protein sequence ID" value="WED65449.1"/>
    <property type="molecule type" value="Genomic_DNA"/>
</dbReference>
<dbReference type="Proteomes" id="UP001218638">
    <property type="component" value="Chromosome"/>
</dbReference>
<dbReference type="Pfam" id="PF07963">
    <property type="entry name" value="N_methyl"/>
    <property type="match status" value="1"/>
</dbReference>
<sequence>MKANQPSSPPTLYGRAKTKCRRAFTLIEVMAATGVLSMALSSAVIVIQAGLSNLDTARTSTAASQMIQSEMERIRLLNWTNISALPAEEVLDISEFHTAGTIAGDRLEIVRRVSDVAGYASEMKEIDITATWTAISGRELSRVFRMRYARNGLFDYYYNHAQN</sequence>
<dbReference type="NCBIfam" id="TIGR02532">
    <property type="entry name" value="IV_pilin_GFxxxE"/>
    <property type="match status" value="1"/>
</dbReference>
<organism evidence="2 3">
    <name type="scientific">Synoicihabitans lomoniglobus</name>
    <dbReference type="NCBI Taxonomy" id="2909285"/>
    <lineage>
        <taxon>Bacteria</taxon>
        <taxon>Pseudomonadati</taxon>
        <taxon>Verrucomicrobiota</taxon>
        <taxon>Opitutia</taxon>
        <taxon>Opitutales</taxon>
        <taxon>Opitutaceae</taxon>
        <taxon>Synoicihabitans</taxon>
    </lineage>
</organism>
<evidence type="ECO:0000313" key="2">
    <source>
        <dbReference type="EMBL" id="WED65449.1"/>
    </source>
</evidence>
<accession>A0AAF0CPM0</accession>
<proteinExistence type="predicted"/>
<keyword evidence="1" id="KW-0472">Membrane</keyword>
<keyword evidence="1" id="KW-1133">Transmembrane helix</keyword>
<name>A0AAF0CPM0_9BACT</name>